<evidence type="ECO:0000313" key="3">
    <source>
        <dbReference type="Proteomes" id="UP000250085"/>
    </source>
</evidence>
<feature type="transmembrane region" description="Helical" evidence="1">
    <location>
        <begin position="65"/>
        <end position="84"/>
    </location>
</feature>
<evidence type="ECO:0000313" key="2">
    <source>
        <dbReference type="EMBL" id="ASJ14047.1"/>
    </source>
</evidence>
<proteinExistence type="predicted"/>
<keyword evidence="3" id="KW-1185">Reference proteome</keyword>
<dbReference type="RefSeq" id="WP_088866244.1">
    <property type="nucleotide sequence ID" value="NZ_CP015106.1"/>
</dbReference>
<feature type="transmembrane region" description="Helical" evidence="1">
    <location>
        <begin position="130"/>
        <end position="148"/>
    </location>
</feature>
<organism evidence="2 3">
    <name type="scientific">Thermococcus radiotolerans</name>
    <dbReference type="NCBI Taxonomy" id="187880"/>
    <lineage>
        <taxon>Archaea</taxon>
        <taxon>Methanobacteriati</taxon>
        <taxon>Methanobacteriota</taxon>
        <taxon>Thermococci</taxon>
        <taxon>Thermococcales</taxon>
        <taxon>Thermococcaceae</taxon>
        <taxon>Thermococcus</taxon>
    </lineage>
</organism>
<name>A0A2Z2MZG9_9EURY</name>
<protein>
    <submittedName>
        <fullName evidence="2">Uncharacterized protein</fullName>
    </submittedName>
</protein>
<dbReference type="KEGG" id="trl:A3L10_02455"/>
<dbReference type="OrthoDB" id="85712at2157"/>
<keyword evidence="1" id="KW-0812">Transmembrane</keyword>
<feature type="transmembrane region" description="Helical" evidence="1">
    <location>
        <begin position="204"/>
        <end position="225"/>
    </location>
</feature>
<feature type="transmembrane region" description="Helical" evidence="1">
    <location>
        <begin position="283"/>
        <end position="303"/>
    </location>
</feature>
<feature type="transmembrane region" description="Helical" evidence="1">
    <location>
        <begin position="260"/>
        <end position="276"/>
    </location>
</feature>
<keyword evidence="1" id="KW-1133">Transmembrane helix</keyword>
<accession>A0A2Z2MZG9</accession>
<dbReference type="GeneID" id="33327673"/>
<feature type="transmembrane region" description="Helical" evidence="1">
    <location>
        <begin position="91"/>
        <end position="110"/>
    </location>
</feature>
<dbReference type="Proteomes" id="UP000250085">
    <property type="component" value="Chromosome"/>
</dbReference>
<evidence type="ECO:0000256" key="1">
    <source>
        <dbReference type="SAM" id="Phobius"/>
    </source>
</evidence>
<dbReference type="EMBL" id="CP015106">
    <property type="protein sequence ID" value="ASJ14047.1"/>
    <property type="molecule type" value="Genomic_DNA"/>
</dbReference>
<feature type="transmembrane region" description="Helical" evidence="1">
    <location>
        <begin position="237"/>
        <end position="254"/>
    </location>
</feature>
<sequence length="539" mass="60276">MNRGLLYAIFSVLLTMAFVGSLKSIPGPPYGGDLYFHNGIAEAIFHGTSVFRDPTNYEGYAFYPWLYHSIVALFGHVAGGVIPVTVYVMPVFILLLSMITVYFLVGELTTESVAMLAPLLPLALHFPDPHPHTLMLMVFIPLFYFALVRYLKAPSTRNGIFLGISWALAGLTHVLGTFGIGAVILSNVAWDVGRNRELSAVKRWITPFLVAIPLLLLYWGPLLFVYHARTPNPYQSLVWAHYTIVSFTADMITFFVSYSWRGMLSLLALAGLYVVVKSRPYPAFRIVISSLLGMYAAGIVFILLGNPLIAKKLSLYFFTLDVILVSLGITYLISKFPQRKSLAVVTAILLVFSGVTVVGFASSPWVQVGFHEFPFSSLQAWLLENTNVNDVILSNYEASFMLFSISGRKTVLFRRTHASPFVDYDKRSADIMVALLGNNSTKALQILEKYHVKYIYVDKTASIDPLWVPVSYKDYLEGNGVPCHVEWVRYDPADPSSVKIEACVAQFNISQLTPYLRETFKKGNSVLFRVCYPDEFGES</sequence>
<reference evidence="2 3" key="1">
    <citation type="submission" date="2016-04" db="EMBL/GenBank/DDBJ databases">
        <title>Complete genome sequence of Thermococcus radiotolerans type strain EJ2.</title>
        <authorList>
            <person name="Oger P.M."/>
        </authorList>
    </citation>
    <scope>NUCLEOTIDE SEQUENCE [LARGE SCALE GENOMIC DNA]</scope>
    <source>
        <strain evidence="2 3">EJ2</strain>
    </source>
</reference>
<dbReference type="AlphaFoldDB" id="A0A2Z2MZG9"/>
<gene>
    <name evidence="2" type="ORF">A3L10_02455</name>
</gene>
<feature type="transmembrane region" description="Helical" evidence="1">
    <location>
        <begin position="341"/>
        <end position="361"/>
    </location>
</feature>
<feature type="transmembrane region" description="Helical" evidence="1">
    <location>
        <begin position="160"/>
        <end position="184"/>
    </location>
</feature>
<keyword evidence="1" id="KW-0472">Membrane</keyword>
<feature type="transmembrane region" description="Helical" evidence="1">
    <location>
        <begin position="315"/>
        <end position="334"/>
    </location>
</feature>